<evidence type="ECO:0000259" key="5">
    <source>
        <dbReference type="Pfam" id="PF04542"/>
    </source>
</evidence>
<evidence type="ECO:0000256" key="3">
    <source>
        <dbReference type="ARBA" id="ARBA00023082"/>
    </source>
</evidence>
<keyword evidence="4" id="KW-0804">Transcription</keyword>
<reference evidence="7 8" key="1">
    <citation type="submission" date="2021-04" db="EMBL/GenBank/DDBJ databases">
        <authorList>
            <person name="Sun C."/>
        </authorList>
    </citation>
    <scope>NUCLEOTIDE SEQUENCE [LARGE SCALE GENOMIC DNA]</scope>
    <source>
        <strain evidence="7 8">A79</strain>
    </source>
</reference>
<dbReference type="InterPro" id="IPR013324">
    <property type="entry name" value="RNA_pol_sigma_r3/r4-like"/>
</dbReference>
<comment type="similarity">
    <text evidence="1">Belongs to the sigma-70 factor family. ECF subfamily.</text>
</comment>
<dbReference type="EMBL" id="JAGSSV010000001">
    <property type="protein sequence ID" value="MBR7887473.1"/>
    <property type="molecule type" value="Genomic_DNA"/>
</dbReference>
<name>A0ABS5H6X6_9GAMM</name>
<feature type="domain" description="RNA polymerase sigma-70 region 2" evidence="5">
    <location>
        <begin position="33"/>
        <end position="100"/>
    </location>
</feature>
<dbReference type="InterPro" id="IPR013325">
    <property type="entry name" value="RNA_pol_sigma_r2"/>
</dbReference>
<protein>
    <submittedName>
        <fullName evidence="7">Sigma-70 family RNA polymerase sigma factor</fullName>
    </submittedName>
</protein>
<evidence type="ECO:0000256" key="1">
    <source>
        <dbReference type="ARBA" id="ARBA00010641"/>
    </source>
</evidence>
<accession>A0ABS5H6X6</accession>
<dbReference type="Pfam" id="PF04542">
    <property type="entry name" value="Sigma70_r2"/>
    <property type="match status" value="1"/>
</dbReference>
<dbReference type="Gene3D" id="1.10.1740.10">
    <property type="match status" value="1"/>
</dbReference>
<dbReference type="CDD" id="cd06171">
    <property type="entry name" value="Sigma70_r4"/>
    <property type="match status" value="1"/>
</dbReference>
<sequence length="189" mass="21777">MNQPNLPEQHTSESLSRLLNQVAQKDKHAFSVLYEATHRKLFGVVYRILKHQALSEEILQEVYLKIWDKASSYSASVASPMTWMITIARNRTIDEVRRNQIPSSEEDVDFDAIPDDSMMPDETFYKSRELVKLEACLDGLDSPRAEMIKAAYLEGLSRQELAEHFHQPIGTIKTWLHRSIKQLQGCMTL</sequence>
<dbReference type="InterPro" id="IPR039425">
    <property type="entry name" value="RNA_pol_sigma-70-like"/>
</dbReference>
<feature type="domain" description="RNA polymerase sigma factor 70 region 4 type 2" evidence="6">
    <location>
        <begin position="131"/>
        <end position="183"/>
    </location>
</feature>
<evidence type="ECO:0000256" key="2">
    <source>
        <dbReference type="ARBA" id="ARBA00023015"/>
    </source>
</evidence>
<keyword evidence="2" id="KW-0805">Transcription regulation</keyword>
<dbReference type="Pfam" id="PF08281">
    <property type="entry name" value="Sigma70_r4_2"/>
    <property type="match status" value="1"/>
</dbReference>
<proteinExistence type="inferred from homology"/>
<dbReference type="SUPFAM" id="SSF88659">
    <property type="entry name" value="Sigma3 and sigma4 domains of RNA polymerase sigma factors"/>
    <property type="match status" value="1"/>
</dbReference>
<evidence type="ECO:0000259" key="6">
    <source>
        <dbReference type="Pfam" id="PF08281"/>
    </source>
</evidence>
<dbReference type="RefSeq" id="WP_211534782.1">
    <property type="nucleotide sequence ID" value="NZ_JAGSSV010000001.1"/>
</dbReference>
<dbReference type="InterPro" id="IPR013249">
    <property type="entry name" value="RNA_pol_sigma70_r4_t2"/>
</dbReference>
<comment type="caution">
    <text evidence="7">The sequence shown here is derived from an EMBL/GenBank/DDBJ whole genome shotgun (WGS) entry which is preliminary data.</text>
</comment>
<keyword evidence="8" id="KW-1185">Reference proteome</keyword>
<dbReference type="PANTHER" id="PTHR43133">
    <property type="entry name" value="RNA POLYMERASE ECF-TYPE SIGMA FACTO"/>
    <property type="match status" value="1"/>
</dbReference>
<dbReference type="InterPro" id="IPR007627">
    <property type="entry name" value="RNA_pol_sigma70_r2"/>
</dbReference>
<dbReference type="InterPro" id="IPR014284">
    <property type="entry name" value="RNA_pol_sigma-70_dom"/>
</dbReference>
<organism evidence="7 8">
    <name type="scientific">Marinomonas vulgaris</name>
    <dbReference type="NCBI Taxonomy" id="2823372"/>
    <lineage>
        <taxon>Bacteria</taxon>
        <taxon>Pseudomonadati</taxon>
        <taxon>Pseudomonadota</taxon>
        <taxon>Gammaproteobacteria</taxon>
        <taxon>Oceanospirillales</taxon>
        <taxon>Oceanospirillaceae</taxon>
        <taxon>Marinomonas</taxon>
    </lineage>
</organism>
<evidence type="ECO:0000313" key="8">
    <source>
        <dbReference type="Proteomes" id="UP000679722"/>
    </source>
</evidence>
<reference evidence="8" key="2">
    <citation type="submission" date="2023-07" db="EMBL/GenBank/DDBJ databases">
        <title>Marinomonas vulgaris A79, complete genome.</title>
        <authorList>
            <person name="Ying J.-J."/>
        </authorList>
    </citation>
    <scope>NUCLEOTIDE SEQUENCE [LARGE SCALE GENOMIC DNA]</scope>
    <source>
        <strain evidence="8">A79</strain>
    </source>
</reference>
<dbReference type="Gene3D" id="1.10.10.10">
    <property type="entry name" value="Winged helix-like DNA-binding domain superfamily/Winged helix DNA-binding domain"/>
    <property type="match status" value="1"/>
</dbReference>
<dbReference type="PANTHER" id="PTHR43133:SF62">
    <property type="entry name" value="RNA POLYMERASE SIGMA FACTOR SIGZ"/>
    <property type="match status" value="1"/>
</dbReference>
<dbReference type="SUPFAM" id="SSF88946">
    <property type="entry name" value="Sigma2 domain of RNA polymerase sigma factors"/>
    <property type="match status" value="1"/>
</dbReference>
<dbReference type="Proteomes" id="UP000679722">
    <property type="component" value="Unassembled WGS sequence"/>
</dbReference>
<evidence type="ECO:0000313" key="7">
    <source>
        <dbReference type="EMBL" id="MBR7887473.1"/>
    </source>
</evidence>
<keyword evidence="3" id="KW-0731">Sigma factor</keyword>
<evidence type="ECO:0000256" key="4">
    <source>
        <dbReference type="ARBA" id="ARBA00023163"/>
    </source>
</evidence>
<dbReference type="InterPro" id="IPR036388">
    <property type="entry name" value="WH-like_DNA-bd_sf"/>
</dbReference>
<gene>
    <name evidence="7" type="ORF">J9B83_00860</name>
</gene>
<dbReference type="NCBIfam" id="TIGR02937">
    <property type="entry name" value="sigma70-ECF"/>
    <property type="match status" value="1"/>
</dbReference>